<sequence length="81" mass="8926">MVKGKTKTFYRQAGAEPVSPVRGLALGEPSTVWRNVTIPLFQTDSGTCHGWWLTRSSGQVRNALPGHVGARNLPPTRLWRA</sequence>
<accession>A0A5J5CBP0</accession>
<organism evidence="1 2">
    <name type="scientific">Etheostoma spectabile</name>
    <name type="common">orangethroat darter</name>
    <dbReference type="NCBI Taxonomy" id="54343"/>
    <lineage>
        <taxon>Eukaryota</taxon>
        <taxon>Metazoa</taxon>
        <taxon>Chordata</taxon>
        <taxon>Craniata</taxon>
        <taxon>Vertebrata</taxon>
        <taxon>Euteleostomi</taxon>
        <taxon>Actinopterygii</taxon>
        <taxon>Neopterygii</taxon>
        <taxon>Teleostei</taxon>
        <taxon>Neoteleostei</taxon>
        <taxon>Acanthomorphata</taxon>
        <taxon>Eupercaria</taxon>
        <taxon>Perciformes</taxon>
        <taxon>Percoidei</taxon>
        <taxon>Percidae</taxon>
        <taxon>Etheostomatinae</taxon>
        <taxon>Etheostoma</taxon>
    </lineage>
</organism>
<comment type="caution">
    <text evidence="1">The sequence shown here is derived from an EMBL/GenBank/DDBJ whole genome shotgun (WGS) entry which is preliminary data.</text>
</comment>
<dbReference type="AlphaFoldDB" id="A0A5J5CBP0"/>
<evidence type="ECO:0000313" key="1">
    <source>
        <dbReference type="EMBL" id="KAA8577871.1"/>
    </source>
</evidence>
<reference evidence="1 2" key="1">
    <citation type="submission" date="2019-08" db="EMBL/GenBank/DDBJ databases">
        <title>A chromosome-level genome assembly, high-density linkage maps, and genome scans reveal the genomic architecture of hybrid incompatibilities underlying speciation via character displacement in darters (Percidae: Etheostominae).</title>
        <authorList>
            <person name="Moran R.L."/>
            <person name="Catchen J.M."/>
            <person name="Fuller R.C."/>
        </authorList>
    </citation>
    <scope>NUCLEOTIDE SEQUENCE [LARGE SCALE GENOMIC DNA]</scope>
    <source>
        <strain evidence="1">EspeVRDwgs_2016</strain>
        <tissue evidence="1">Muscle</tissue>
    </source>
</reference>
<gene>
    <name evidence="1" type="ORF">FQN60_006987</name>
</gene>
<proteinExistence type="predicted"/>
<dbReference type="Proteomes" id="UP000327493">
    <property type="component" value="Unassembled WGS sequence"/>
</dbReference>
<dbReference type="EMBL" id="VOFY01001829">
    <property type="protein sequence ID" value="KAA8577871.1"/>
    <property type="molecule type" value="Genomic_DNA"/>
</dbReference>
<keyword evidence="2" id="KW-1185">Reference proteome</keyword>
<protein>
    <submittedName>
        <fullName evidence="1">Uncharacterized protein</fullName>
    </submittedName>
</protein>
<evidence type="ECO:0000313" key="2">
    <source>
        <dbReference type="Proteomes" id="UP000327493"/>
    </source>
</evidence>
<name>A0A5J5CBP0_9PERO</name>